<dbReference type="HOGENOM" id="CLU_3350952_0_0_1"/>
<evidence type="ECO:0000313" key="2">
    <source>
        <dbReference type="EMBL" id="CCD43565.1"/>
    </source>
</evidence>
<dbReference type="EMBL" id="FQ790260">
    <property type="protein sequence ID" value="CCD43565.1"/>
    <property type="molecule type" value="Genomic_DNA"/>
</dbReference>
<organism evidence="2 3">
    <name type="scientific">Botryotinia fuckeliana (strain T4)</name>
    <name type="common">Noble rot fungus</name>
    <name type="synonym">Botrytis cinerea</name>
    <dbReference type="NCBI Taxonomy" id="999810"/>
    <lineage>
        <taxon>Eukaryota</taxon>
        <taxon>Fungi</taxon>
        <taxon>Dikarya</taxon>
        <taxon>Ascomycota</taxon>
        <taxon>Pezizomycotina</taxon>
        <taxon>Leotiomycetes</taxon>
        <taxon>Helotiales</taxon>
        <taxon>Sclerotiniaceae</taxon>
        <taxon>Botrytis</taxon>
    </lineage>
</organism>
<dbReference type="AlphaFoldDB" id="G2XSC8"/>
<evidence type="ECO:0000313" key="3">
    <source>
        <dbReference type="Proteomes" id="UP000008177"/>
    </source>
</evidence>
<accession>G2XSC8</accession>
<feature type="region of interest" description="Disordered" evidence="1">
    <location>
        <begin position="1"/>
        <end position="37"/>
    </location>
</feature>
<reference evidence="3" key="1">
    <citation type="journal article" date="2011" name="PLoS Genet.">
        <title>Genomic analysis of the necrotrophic fungal pathogens Sclerotinia sclerotiorum and Botrytis cinerea.</title>
        <authorList>
            <person name="Amselem J."/>
            <person name="Cuomo C.A."/>
            <person name="van Kan J.A."/>
            <person name="Viaud M."/>
            <person name="Benito E.P."/>
            <person name="Couloux A."/>
            <person name="Coutinho P.M."/>
            <person name="de Vries R.P."/>
            <person name="Dyer P.S."/>
            <person name="Fillinger S."/>
            <person name="Fournier E."/>
            <person name="Gout L."/>
            <person name="Hahn M."/>
            <person name="Kohn L."/>
            <person name="Lapalu N."/>
            <person name="Plummer K.M."/>
            <person name="Pradier J.M."/>
            <person name="Quevillon E."/>
            <person name="Sharon A."/>
            <person name="Simon A."/>
            <person name="ten Have A."/>
            <person name="Tudzynski B."/>
            <person name="Tudzynski P."/>
            <person name="Wincker P."/>
            <person name="Andrew M."/>
            <person name="Anthouard V."/>
            <person name="Beever R.E."/>
            <person name="Beffa R."/>
            <person name="Benoit I."/>
            <person name="Bouzid O."/>
            <person name="Brault B."/>
            <person name="Chen Z."/>
            <person name="Choquer M."/>
            <person name="Collemare J."/>
            <person name="Cotton P."/>
            <person name="Danchin E.G."/>
            <person name="Da Silva C."/>
            <person name="Gautier A."/>
            <person name="Giraud C."/>
            <person name="Giraud T."/>
            <person name="Gonzalez C."/>
            <person name="Grossetete S."/>
            <person name="Guldener U."/>
            <person name="Henrissat B."/>
            <person name="Howlett B.J."/>
            <person name="Kodira C."/>
            <person name="Kretschmer M."/>
            <person name="Lappartient A."/>
            <person name="Leroch M."/>
            <person name="Levis C."/>
            <person name="Mauceli E."/>
            <person name="Neuveglise C."/>
            <person name="Oeser B."/>
            <person name="Pearson M."/>
            <person name="Poulain J."/>
            <person name="Poussereau N."/>
            <person name="Quesneville H."/>
            <person name="Rascle C."/>
            <person name="Schumacher J."/>
            <person name="Segurens B."/>
            <person name="Sexton A."/>
            <person name="Silva E."/>
            <person name="Sirven C."/>
            <person name="Soanes D.M."/>
            <person name="Talbot N.J."/>
            <person name="Templeton M."/>
            <person name="Yandava C."/>
            <person name="Yarden O."/>
            <person name="Zeng Q."/>
            <person name="Rollins J.A."/>
            <person name="Lebrun M.H."/>
            <person name="Dickman M."/>
        </authorList>
    </citation>
    <scope>NUCLEOTIDE SEQUENCE [LARGE SCALE GENOMIC DNA]</scope>
    <source>
        <strain evidence="3">T4</strain>
    </source>
</reference>
<protein>
    <submittedName>
        <fullName evidence="2">Uncharacterized protein</fullName>
    </submittedName>
</protein>
<evidence type="ECO:0000256" key="1">
    <source>
        <dbReference type="SAM" id="MobiDB-lite"/>
    </source>
</evidence>
<proteinExistence type="predicted"/>
<sequence length="37" mass="4050">METYNSTRGVRGPSLPPRYPTAHGKGQCNLPNTYIDG</sequence>
<dbReference type="Proteomes" id="UP000008177">
    <property type="component" value="Unplaced contigs"/>
</dbReference>
<gene>
    <name evidence="2" type="ORF">BofuT4_uP012410.1</name>
</gene>
<dbReference type="InParanoid" id="G2XSC8"/>
<name>G2XSC8_BOTF4</name>